<keyword evidence="2" id="KW-0812">Transmembrane</keyword>
<sequence>MFAAAVAWEIADLITYCVNKRGIHPGAHVGVELILWLAMIVCTILWGINGAYWDTYDYISGSYSFTHNQIAIAAVTTEALSTIFHFTLFVWACVDTDRRRKMRYADMAAMANQARMSVAAATMAGNTPYNYPPPPPGMAYQLVTAPLPNGQQPQAQGGVQPNTRYSQTTSQVFQQHDQRSSNGSPLQQQRVQSFQSSQAPIQPHVYPSQHGQQYAPPQYSNISEIDQGVRTPTVIEMSAKRD</sequence>
<evidence type="ECO:0000313" key="3">
    <source>
        <dbReference type="EMBL" id="KAF2502975.1"/>
    </source>
</evidence>
<dbReference type="AlphaFoldDB" id="A0A6A6RDZ7"/>
<evidence type="ECO:0000256" key="2">
    <source>
        <dbReference type="SAM" id="Phobius"/>
    </source>
</evidence>
<feature type="compositionally biased region" description="Polar residues" evidence="1">
    <location>
        <begin position="162"/>
        <end position="183"/>
    </location>
</feature>
<feature type="region of interest" description="Disordered" evidence="1">
    <location>
        <begin position="140"/>
        <end position="227"/>
    </location>
</feature>
<reference evidence="3" key="1">
    <citation type="journal article" date="2020" name="Stud. Mycol.">
        <title>101 Dothideomycetes genomes: a test case for predicting lifestyles and emergence of pathogens.</title>
        <authorList>
            <person name="Haridas S."/>
            <person name="Albert R."/>
            <person name="Binder M."/>
            <person name="Bloem J."/>
            <person name="Labutti K."/>
            <person name="Salamov A."/>
            <person name="Andreopoulos B."/>
            <person name="Baker S."/>
            <person name="Barry K."/>
            <person name="Bills G."/>
            <person name="Bluhm B."/>
            <person name="Cannon C."/>
            <person name="Castanera R."/>
            <person name="Culley D."/>
            <person name="Daum C."/>
            <person name="Ezra D."/>
            <person name="Gonzalez J."/>
            <person name="Henrissat B."/>
            <person name="Kuo A."/>
            <person name="Liang C."/>
            <person name="Lipzen A."/>
            <person name="Lutzoni F."/>
            <person name="Magnuson J."/>
            <person name="Mondo S."/>
            <person name="Nolan M."/>
            <person name="Ohm R."/>
            <person name="Pangilinan J."/>
            <person name="Park H.-J."/>
            <person name="Ramirez L."/>
            <person name="Alfaro M."/>
            <person name="Sun H."/>
            <person name="Tritt A."/>
            <person name="Yoshinaga Y."/>
            <person name="Zwiers L.-H."/>
            <person name="Turgeon B."/>
            <person name="Goodwin S."/>
            <person name="Spatafora J."/>
            <person name="Crous P."/>
            <person name="Grigoriev I."/>
        </authorList>
    </citation>
    <scope>NUCLEOTIDE SEQUENCE</scope>
    <source>
        <strain evidence="3">CBS 269.34</strain>
    </source>
</reference>
<name>A0A6A6RDZ7_9PEZI</name>
<feature type="compositionally biased region" description="Low complexity" evidence="1">
    <location>
        <begin position="184"/>
        <end position="198"/>
    </location>
</feature>
<protein>
    <submittedName>
        <fullName evidence="3">Uncharacterized protein</fullName>
    </submittedName>
</protein>
<organism evidence="3 4">
    <name type="scientific">Lophium mytilinum</name>
    <dbReference type="NCBI Taxonomy" id="390894"/>
    <lineage>
        <taxon>Eukaryota</taxon>
        <taxon>Fungi</taxon>
        <taxon>Dikarya</taxon>
        <taxon>Ascomycota</taxon>
        <taxon>Pezizomycotina</taxon>
        <taxon>Dothideomycetes</taxon>
        <taxon>Pleosporomycetidae</taxon>
        <taxon>Mytilinidiales</taxon>
        <taxon>Mytilinidiaceae</taxon>
        <taxon>Lophium</taxon>
    </lineage>
</organism>
<gene>
    <name evidence="3" type="ORF">BU16DRAFT_25547</name>
</gene>
<proteinExistence type="predicted"/>
<dbReference type="EMBL" id="MU004181">
    <property type="protein sequence ID" value="KAF2502975.1"/>
    <property type="molecule type" value="Genomic_DNA"/>
</dbReference>
<keyword evidence="2" id="KW-0472">Membrane</keyword>
<dbReference type="OrthoDB" id="3930839at2759"/>
<accession>A0A6A6RDZ7</accession>
<keyword evidence="2" id="KW-1133">Transmembrane helix</keyword>
<feature type="compositionally biased region" description="Low complexity" evidence="1">
    <location>
        <begin position="148"/>
        <end position="161"/>
    </location>
</feature>
<dbReference type="Proteomes" id="UP000799750">
    <property type="component" value="Unassembled WGS sequence"/>
</dbReference>
<feature type="transmembrane region" description="Helical" evidence="2">
    <location>
        <begin position="29"/>
        <end position="49"/>
    </location>
</feature>
<feature type="transmembrane region" description="Helical" evidence="2">
    <location>
        <begin position="69"/>
        <end position="94"/>
    </location>
</feature>
<evidence type="ECO:0000313" key="4">
    <source>
        <dbReference type="Proteomes" id="UP000799750"/>
    </source>
</evidence>
<keyword evidence="4" id="KW-1185">Reference proteome</keyword>
<evidence type="ECO:0000256" key="1">
    <source>
        <dbReference type="SAM" id="MobiDB-lite"/>
    </source>
</evidence>